<dbReference type="InterPro" id="IPR006076">
    <property type="entry name" value="FAD-dep_OxRdtase"/>
</dbReference>
<name>A0A9W9SIH5_9EURO</name>
<reference evidence="2" key="2">
    <citation type="journal article" date="2023" name="IMA Fungus">
        <title>Comparative genomic study of the Penicillium genus elucidates a diverse pangenome and 15 lateral gene transfer events.</title>
        <authorList>
            <person name="Petersen C."/>
            <person name="Sorensen T."/>
            <person name="Nielsen M.R."/>
            <person name="Sondergaard T.E."/>
            <person name="Sorensen J.L."/>
            <person name="Fitzpatrick D.A."/>
            <person name="Frisvad J.C."/>
            <person name="Nielsen K.L."/>
        </authorList>
    </citation>
    <scope>NUCLEOTIDE SEQUENCE</scope>
    <source>
        <strain evidence="2">IBT 29677</strain>
    </source>
</reference>
<protein>
    <recommendedName>
        <fullName evidence="1">FAD dependent oxidoreductase domain-containing protein</fullName>
    </recommendedName>
</protein>
<dbReference type="PANTHER" id="PTHR13847:SF213">
    <property type="entry name" value="DEPENDENT OXIDOREDUCTASE, PUTATIVE-RELATED"/>
    <property type="match status" value="1"/>
</dbReference>
<sequence>MGKVLSKVYDEAFKIRALISEILTTKQCFDDLVSRVSAVTFPVTNPTSSFWQNDPVFPELVNMQSENLPETADIVIIGSGISGASVAYSILNGVQNQGKAKQPLRIVMIEARETCSGATGRNGGHIKCAAYLEYSSLKSRYGIDSAKKILQFQRRHMPILLDMIQQMGLDSAEAKDVETVDIFTDEKVWNEAKLMVQELRDDFPDAAEDIVVHDGSSGCEQYNVDPQHCYGIMSYRAAALSPYRFITALYASLLASFPSDFSIETKTLATDIRIDSKDSGRPFVVTTPRGNINATHVVHATDAFAANLIPGLKGKLFPLRGHMTAQSPGTHFAKLAGSRSWCFHHKRGFDYISQRPGEGELMVGGGVIQSQDKGIDEFGIWRDDQISYPVLAYLNGLMPTIFGTNIWGVDEAPRAKQAWTGCMGFTPDLLPFVGKLEDGLTQRKLEFPSEKDDNKEAAEWISAGFQGEGMVMAWLSGVAVGMMIIGDEEGGFLECPGIPEGNVQDWLPREFVCSKQRVDKLSLTDMATLL</sequence>
<dbReference type="SUPFAM" id="SSF51905">
    <property type="entry name" value="FAD/NAD(P)-binding domain"/>
    <property type="match status" value="1"/>
</dbReference>
<comment type="caution">
    <text evidence="2">The sequence shown here is derived from an EMBL/GenBank/DDBJ whole genome shotgun (WGS) entry which is preliminary data.</text>
</comment>
<proteinExistence type="predicted"/>
<organism evidence="2 3">
    <name type="scientific">Penicillium cosmopolitanum</name>
    <dbReference type="NCBI Taxonomy" id="1131564"/>
    <lineage>
        <taxon>Eukaryota</taxon>
        <taxon>Fungi</taxon>
        <taxon>Dikarya</taxon>
        <taxon>Ascomycota</taxon>
        <taxon>Pezizomycotina</taxon>
        <taxon>Eurotiomycetes</taxon>
        <taxon>Eurotiomycetidae</taxon>
        <taxon>Eurotiales</taxon>
        <taxon>Aspergillaceae</taxon>
        <taxon>Penicillium</taxon>
    </lineage>
</organism>
<dbReference type="AlphaFoldDB" id="A0A9W9SIH5"/>
<dbReference type="InterPro" id="IPR036188">
    <property type="entry name" value="FAD/NAD-bd_sf"/>
</dbReference>
<dbReference type="Gene3D" id="3.30.9.10">
    <property type="entry name" value="D-Amino Acid Oxidase, subunit A, domain 2"/>
    <property type="match status" value="1"/>
</dbReference>
<accession>A0A9W9SIH5</accession>
<dbReference type="Gene3D" id="3.50.50.60">
    <property type="entry name" value="FAD/NAD(P)-binding domain"/>
    <property type="match status" value="1"/>
</dbReference>
<dbReference type="OrthoDB" id="512662at2759"/>
<dbReference type="EMBL" id="JAPZBU010000011">
    <property type="protein sequence ID" value="KAJ5378615.1"/>
    <property type="molecule type" value="Genomic_DNA"/>
</dbReference>
<keyword evidence="3" id="KW-1185">Reference proteome</keyword>
<evidence type="ECO:0000313" key="2">
    <source>
        <dbReference type="EMBL" id="KAJ5378615.1"/>
    </source>
</evidence>
<reference evidence="2" key="1">
    <citation type="submission" date="2022-12" db="EMBL/GenBank/DDBJ databases">
        <authorList>
            <person name="Petersen C."/>
        </authorList>
    </citation>
    <scope>NUCLEOTIDE SEQUENCE</scope>
    <source>
        <strain evidence="2">IBT 29677</strain>
    </source>
</reference>
<dbReference type="Pfam" id="PF01266">
    <property type="entry name" value="DAO"/>
    <property type="match status" value="1"/>
</dbReference>
<dbReference type="GO" id="GO:0005737">
    <property type="term" value="C:cytoplasm"/>
    <property type="evidence" value="ECO:0007669"/>
    <property type="project" value="TreeGrafter"/>
</dbReference>
<dbReference type="RefSeq" id="XP_056482401.1">
    <property type="nucleotide sequence ID" value="XM_056636371.1"/>
</dbReference>
<evidence type="ECO:0000259" key="1">
    <source>
        <dbReference type="Pfam" id="PF01266"/>
    </source>
</evidence>
<feature type="domain" description="FAD dependent oxidoreductase" evidence="1">
    <location>
        <begin position="73"/>
        <end position="479"/>
    </location>
</feature>
<gene>
    <name evidence="2" type="ORF">N7509_011734</name>
</gene>
<dbReference type="PANTHER" id="PTHR13847">
    <property type="entry name" value="SARCOSINE DEHYDROGENASE-RELATED"/>
    <property type="match status" value="1"/>
</dbReference>
<dbReference type="Proteomes" id="UP001147747">
    <property type="component" value="Unassembled WGS sequence"/>
</dbReference>
<dbReference type="GeneID" id="81375351"/>
<evidence type="ECO:0000313" key="3">
    <source>
        <dbReference type="Proteomes" id="UP001147747"/>
    </source>
</evidence>